<comment type="caution">
    <text evidence="9">The sequence shown here is derived from an EMBL/GenBank/DDBJ whole genome shotgun (WGS) entry which is preliminary data.</text>
</comment>
<dbReference type="GO" id="GO:0004725">
    <property type="term" value="F:protein tyrosine phosphatase activity"/>
    <property type="evidence" value="ECO:0007669"/>
    <property type="project" value="TreeGrafter"/>
</dbReference>
<comment type="catalytic activity">
    <reaction evidence="4">
        <text>O-phospho-L-seryl-[protein] + H2O = L-seryl-[protein] + phosphate</text>
        <dbReference type="Rhea" id="RHEA:20629"/>
        <dbReference type="Rhea" id="RHEA-COMP:9863"/>
        <dbReference type="Rhea" id="RHEA-COMP:11604"/>
        <dbReference type="ChEBI" id="CHEBI:15377"/>
        <dbReference type="ChEBI" id="CHEBI:29999"/>
        <dbReference type="ChEBI" id="CHEBI:43474"/>
        <dbReference type="ChEBI" id="CHEBI:83421"/>
        <dbReference type="EC" id="3.1.3.16"/>
    </reaction>
</comment>
<dbReference type="InterPro" id="IPR000340">
    <property type="entry name" value="Dual-sp_phosphatase_cat-dom"/>
</dbReference>
<dbReference type="PROSITE" id="PS50056">
    <property type="entry name" value="TYR_PHOSPHATASE_2"/>
    <property type="match status" value="1"/>
</dbReference>
<dbReference type="OrthoDB" id="2017893at2759"/>
<evidence type="ECO:0000313" key="9">
    <source>
        <dbReference type="EMBL" id="KAH8075852.1"/>
    </source>
</evidence>
<keyword evidence="10" id="KW-1185">Reference proteome</keyword>
<dbReference type="SUPFAM" id="SSF52799">
    <property type="entry name" value="(Phosphotyrosine protein) phosphatases II"/>
    <property type="match status" value="1"/>
</dbReference>
<evidence type="ECO:0000313" key="10">
    <source>
        <dbReference type="Proteomes" id="UP000813824"/>
    </source>
</evidence>
<dbReference type="PROSITE" id="PS50054">
    <property type="entry name" value="TYR_PHOSPHATASE_DUAL"/>
    <property type="match status" value="1"/>
</dbReference>
<dbReference type="GO" id="GO:0004722">
    <property type="term" value="F:protein serine/threonine phosphatase activity"/>
    <property type="evidence" value="ECO:0007669"/>
    <property type="project" value="UniProtKB-EC"/>
</dbReference>
<evidence type="ECO:0000256" key="2">
    <source>
        <dbReference type="ARBA" id="ARBA00022801"/>
    </source>
</evidence>
<dbReference type="InterPro" id="IPR016130">
    <property type="entry name" value="Tyr_Pase_AS"/>
</dbReference>
<dbReference type="GO" id="GO:0007165">
    <property type="term" value="P:signal transduction"/>
    <property type="evidence" value="ECO:0007669"/>
    <property type="project" value="TreeGrafter"/>
</dbReference>
<dbReference type="GO" id="GO:0005829">
    <property type="term" value="C:cytosol"/>
    <property type="evidence" value="ECO:0007669"/>
    <property type="project" value="TreeGrafter"/>
</dbReference>
<dbReference type="PANTHER" id="PTHR45948">
    <property type="entry name" value="DUAL SPECIFICITY PROTEIN PHOSPHATASE DDB_G0269404-RELATED"/>
    <property type="match status" value="1"/>
</dbReference>
<feature type="region of interest" description="Disordered" evidence="6">
    <location>
        <begin position="193"/>
        <end position="213"/>
    </location>
</feature>
<dbReference type="Proteomes" id="UP000813824">
    <property type="component" value="Unassembled WGS sequence"/>
</dbReference>
<evidence type="ECO:0000256" key="4">
    <source>
        <dbReference type="ARBA" id="ARBA00047761"/>
    </source>
</evidence>
<dbReference type="Gene3D" id="3.90.190.10">
    <property type="entry name" value="Protein tyrosine phosphatase superfamily"/>
    <property type="match status" value="1"/>
</dbReference>
<dbReference type="InterPro" id="IPR003595">
    <property type="entry name" value="Tyr_Pase_cat"/>
</dbReference>
<dbReference type="SMART" id="SM00404">
    <property type="entry name" value="PTPc_motif"/>
    <property type="match status" value="1"/>
</dbReference>
<feature type="compositionally biased region" description="Polar residues" evidence="6">
    <location>
        <begin position="196"/>
        <end position="210"/>
    </location>
</feature>
<dbReference type="Pfam" id="PF00782">
    <property type="entry name" value="DSPc"/>
    <property type="match status" value="1"/>
</dbReference>
<reference evidence="9" key="1">
    <citation type="journal article" date="2021" name="New Phytol.">
        <title>Evolutionary innovations through gain and loss of genes in the ectomycorrhizal Boletales.</title>
        <authorList>
            <person name="Wu G."/>
            <person name="Miyauchi S."/>
            <person name="Morin E."/>
            <person name="Kuo A."/>
            <person name="Drula E."/>
            <person name="Varga T."/>
            <person name="Kohler A."/>
            <person name="Feng B."/>
            <person name="Cao Y."/>
            <person name="Lipzen A."/>
            <person name="Daum C."/>
            <person name="Hundley H."/>
            <person name="Pangilinan J."/>
            <person name="Johnson J."/>
            <person name="Barry K."/>
            <person name="LaButti K."/>
            <person name="Ng V."/>
            <person name="Ahrendt S."/>
            <person name="Min B."/>
            <person name="Choi I.G."/>
            <person name="Park H."/>
            <person name="Plett J.M."/>
            <person name="Magnuson J."/>
            <person name="Spatafora J.W."/>
            <person name="Nagy L.G."/>
            <person name="Henrissat B."/>
            <person name="Grigoriev I.V."/>
            <person name="Yang Z.L."/>
            <person name="Xu J."/>
            <person name="Martin F.M."/>
        </authorList>
    </citation>
    <scope>NUCLEOTIDE SEQUENCE</scope>
    <source>
        <strain evidence="9">KKN 215</strain>
    </source>
</reference>
<dbReference type="AlphaFoldDB" id="A0A8K0XJU4"/>
<protein>
    <submittedName>
        <fullName evidence="9">Protein-tyrosine phosphatase-like protein</fullName>
    </submittedName>
</protein>
<proteinExistence type="inferred from homology"/>
<feature type="domain" description="Tyrosine-protein phosphatase" evidence="7">
    <location>
        <begin position="22"/>
        <end position="167"/>
    </location>
</feature>
<dbReference type="SMART" id="SM00195">
    <property type="entry name" value="DSPc"/>
    <property type="match status" value="1"/>
</dbReference>
<dbReference type="InterPro" id="IPR029021">
    <property type="entry name" value="Prot-tyrosine_phosphatase-like"/>
</dbReference>
<evidence type="ECO:0000256" key="3">
    <source>
        <dbReference type="ARBA" id="ARBA00022912"/>
    </source>
</evidence>
<organism evidence="9 10">
    <name type="scientific">Cristinia sonorae</name>
    <dbReference type="NCBI Taxonomy" id="1940300"/>
    <lineage>
        <taxon>Eukaryota</taxon>
        <taxon>Fungi</taxon>
        <taxon>Dikarya</taxon>
        <taxon>Basidiomycota</taxon>
        <taxon>Agaricomycotina</taxon>
        <taxon>Agaricomycetes</taxon>
        <taxon>Agaricomycetidae</taxon>
        <taxon>Agaricales</taxon>
        <taxon>Pleurotineae</taxon>
        <taxon>Stephanosporaceae</taxon>
        <taxon>Cristinia</taxon>
    </lineage>
</organism>
<accession>A0A8K0XJU4</accession>
<comment type="catalytic activity">
    <reaction evidence="5">
        <text>O-phospho-L-threonyl-[protein] + H2O = L-threonyl-[protein] + phosphate</text>
        <dbReference type="Rhea" id="RHEA:47004"/>
        <dbReference type="Rhea" id="RHEA-COMP:11060"/>
        <dbReference type="Rhea" id="RHEA-COMP:11605"/>
        <dbReference type="ChEBI" id="CHEBI:15377"/>
        <dbReference type="ChEBI" id="CHEBI:30013"/>
        <dbReference type="ChEBI" id="CHEBI:43474"/>
        <dbReference type="ChEBI" id="CHEBI:61977"/>
        <dbReference type="EC" id="3.1.3.16"/>
    </reaction>
</comment>
<dbReference type="PROSITE" id="PS00383">
    <property type="entry name" value="TYR_PHOSPHATASE_1"/>
    <property type="match status" value="1"/>
</dbReference>
<name>A0A8K0XJU4_9AGAR</name>
<evidence type="ECO:0000256" key="6">
    <source>
        <dbReference type="SAM" id="MobiDB-lite"/>
    </source>
</evidence>
<dbReference type="InterPro" id="IPR020422">
    <property type="entry name" value="TYR_PHOSPHATASE_DUAL_dom"/>
</dbReference>
<dbReference type="PANTHER" id="PTHR45948:SF2">
    <property type="entry name" value="DUAL SPECIFICITY PROTEIN PHOSPHATASE"/>
    <property type="match status" value="1"/>
</dbReference>
<gene>
    <name evidence="9" type="ORF">BXZ70DRAFT_997106</name>
</gene>
<evidence type="ECO:0000256" key="1">
    <source>
        <dbReference type="ARBA" id="ARBA00008601"/>
    </source>
</evidence>
<sequence length="233" mass="25426">MATWQTSRLRTTLKRDEGFAFGPSASQIAPQLYLSNFFYAKSVQAMSADGITHVVSILESKPAYPPFLKGTLHIPLMDTSDTDILQHLEATTAFIKAAIEESPNNNVLVHCLMGISRSATVVCAYLVATTSMSADETIDFVREKRPIVCPNLGFRRQLETYSLQFYSRKSLAAKSVARMTGVSEGIAARMRKLTSRSDTASRGASSRTQFDAQDAVATVTVSVSSVRGDVVEE</sequence>
<evidence type="ECO:0000259" key="8">
    <source>
        <dbReference type="PROSITE" id="PS50056"/>
    </source>
</evidence>
<dbReference type="EMBL" id="JAEVFJ010000069">
    <property type="protein sequence ID" value="KAH8075852.1"/>
    <property type="molecule type" value="Genomic_DNA"/>
</dbReference>
<keyword evidence="3" id="KW-0904">Protein phosphatase</keyword>
<feature type="domain" description="Tyrosine specific protein phosphatases" evidence="8">
    <location>
        <begin position="92"/>
        <end position="146"/>
    </location>
</feature>
<evidence type="ECO:0000256" key="5">
    <source>
        <dbReference type="ARBA" id="ARBA00048336"/>
    </source>
</evidence>
<evidence type="ECO:0000259" key="7">
    <source>
        <dbReference type="PROSITE" id="PS50054"/>
    </source>
</evidence>
<dbReference type="CDD" id="cd14498">
    <property type="entry name" value="DSP"/>
    <property type="match status" value="1"/>
</dbReference>
<comment type="similarity">
    <text evidence="1">Belongs to the protein-tyrosine phosphatase family. Non-receptor class dual specificity subfamily.</text>
</comment>
<keyword evidence="2" id="KW-0378">Hydrolase</keyword>
<dbReference type="InterPro" id="IPR000387">
    <property type="entry name" value="Tyr_Pase_dom"/>
</dbReference>